<dbReference type="EMBL" id="AP028127">
    <property type="protein sequence ID" value="BEH91007.1"/>
    <property type="molecule type" value="Genomic_DNA"/>
</dbReference>
<evidence type="ECO:0000313" key="1">
    <source>
        <dbReference type="EMBL" id="BEH91007.1"/>
    </source>
</evidence>
<evidence type="ECO:0000313" key="2">
    <source>
        <dbReference type="Proteomes" id="UP001432099"/>
    </source>
</evidence>
<accession>A0ABM8IIF6</accession>
<gene>
    <name evidence="1" type="ORF">T23_11090</name>
</gene>
<dbReference type="Proteomes" id="UP001432099">
    <property type="component" value="Chromosome"/>
</dbReference>
<organism evidence="1 2">
    <name type="scientific">Turicibacter faecis</name>
    <dbReference type="NCBI Taxonomy" id="2963365"/>
    <lineage>
        <taxon>Bacteria</taxon>
        <taxon>Bacillati</taxon>
        <taxon>Bacillota</taxon>
        <taxon>Erysipelotrichia</taxon>
        <taxon>Erysipelotrichales</taxon>
        <taxon>Turicibacteraceae</taxon>
        <taxon>Turicibacter</taxon>
    </lineage>
</organism>
<keyword evidence="2" id="KW-1185">Reference proteome</keyword>
<reference evidence="1" key="1">
    <citation type="journal article" date="2024" name="Int. J. Syst. Evol. Microbiol.">
        <title>Turicibacter faecis sp. nov., isolated from faeces of heart failure mouse model.</title>
        <authorList>
            <person name="Imamura Y."/>
            <person name="Motooka D."/>
            <person name="Nakajima Y."/>
            <person name="Ito S."/>
            <person name="Kitakaze M."/>
            <person name="Iida T."/>
            <person name="Nakamura S."/>
        </authorList>
    </citation>
    <scope>NUCLEOTIDE SEQUENCE</scope>
    <source>
        <strain evidence="1">TC023</strain>
    </source>
</reference>
<name>A0ABM8IIF6_9FIRM</name>
<protein>
    <submittedName>
        <fullName evidence="1">Uncharacterized protein</fullName>
    </submittedName>
</protein>
<sequence length="39" mass="4383">MSGRSIKGGHLALKDKTRVLDGYPKVNYSDESLEMETKK</sequence>
<proteinExistence type="predicted"/>